<dbReference type="EMBL" id="MU070075">
    <property type="protein sequence ID" value="KAF5830135.1"/>
    <property type="molecule type" value="Genomic_DNA"/>
</dbReference>
<feature type="domain" description="IFT80 second beta-propeller" evidence="1">
    <location>
        <begin position="6"/>
        <end position="69"/>
    </location>
</feature>
<comment type="caution">
    <text evidence="2">The sequence shown here is derived from an EMBL/GenBank/DDBJ whole genome shotgun (WGS) entry which is preliminary data.</text>
</comment>
<protein>
    <recommendedName>
        <fullName evidence="1">IFT80 second beta-propeller domain-containing protein</fullName>
    </recommendedName>
</protein>
<dbReference type="PANTHER" id="PTHR24098">
    <property type="entry name" value="OUTER SEGMENT 5"/>
    <property type="match status" value="1"/>
</dbReference>
<organism evidence="2 3">
    <name type="scientific">Dunaliella salina</name>
    <name type="common">Green alga</name>
    <name type="synonym">Protococcus salinus</name>
    <dbReference type="NCBI Taxonomy" id="3046"/>
    <lineage>
        <taxon>Eukaryota</taxon>
        <taxon>Viridiplantae</taxon>
        <taxon>Chlorophyta</taxon>
        <taxon>core chlorophytes</taxon>
        <taxon>Chlorophyceae</taxon>
        <taxon>CS clade</taxon>
        <taxon>Chlamydomonadales</taxon>
        <taxon>Dunaliellaceae</taxon>
        <taxon>Dunaliella</taxon>
    </lineage>
</organism>
<sequence length="144" mass="15701">MPGGEVVVVDLLSEIKDDLEFRDRVVKISLGFDHLIVATSTQCHVYSISNLSTPCIFDLKEPVTLVMQVGMQGPPPAAASLNRGFAFDLLPTPRAGAPTDAWTVQPSDPGVEHRRVMLVYLPRKCCTGLHPELLNQHTLGLSNL</sequence>
<dbReference type="InterPro" id="IPR056456">
    <property type="entry name" value="Beta-prop_IFT80_2nd"/>
</dbReference>
<evidence type="ECO:0000259" key="1">
    <source>
        <dbReference type="Pfam" id="PF23335"/>
    </source>
</evidence>
<gene>
    <name evidence="2" type="ORF">DUNSADRAFT_15001</name>
</gene>
<accession>A0ABQ7G690</accession>
<keyword evidence="3" id="KW-1185">Reference proteome</keyword>
<proteinExistence type="predicted"/>
<dbReference type="PANTHER" id="PTHR24098:SF0">
    <property type="entry name" value="OUTER SEGMENT 5"/>
    <property type="match status" value="1"/>
</dbReference>
<dbReference type="Pfam" id="PF23335">
    <property type="entry name" value="Beta-prop_IFT80_2nd"/>
    <property type="match status" value="1"/>
</dbReference>
<evidence type="ECO:0000313" key="3">
    <source>
        <dbReference type="Proteomes" id="UP000815325"/>
    </source>
</evidence>
<name>A0ABQ7G690_DUNSA</name>
<evidence type="ECO:0000313" key="2">
    <source>
        <dbReference type="EMBL" id="KAF5830135.1"/>
    </source>
</evidence>
<reference evidence="2" key="1">
    <citation type="submission" date="2017-08" db="EMBL/GenBank/DDBJ databases">
        <authorList>
            <person name="Polle J.E."/>
            <person name="Barry K."/>
            <person name="Cushman J."/>
            <person name="Schmutz J."/>
            <person name="Tran D."/>
            <person name="Hathwaick L.T."/>
            <person name="Yim W.C."/>
            <person name="Jenkins J."/>
            <person name="Mckie-Krisberg Z.M."/>
            <person name="Prochnik S."/>
            <person name="Lindquist E."/>
            <person name="Dockter R.B."/>
            <person name="Adam C."/>
            <person name="Molina H."/>
            <person name="Bunkerborg J."/>
            <person name="Jin E."/>
            <person name="Buchheim M."/>
            <person name="Magnuson J."/>
        </authorList>
    </citation>
    <scope>NUCLEOTIDE SEQUENCE</scope>
    <source>
        <strain evidence="2">CCAP 19/18</strain>
    </source>
</reference>
<dbReference type="Proteomes" id="UP000815325">
    <property type="component" value="Unassembled WGS sequence"/>
</dbReference>